<dbReference type="Pfam" id="PF02618">
    <property type="entry name" value="YceG"/>
    <property type="match status" value="1"/>
</dbReference>
<proteinExistence type="inferred from homology"/>
<dbReference type="NCBIfam" id="TIGR00247">
    <property type="entry name" value="endolytic transglycosylase MltG"/>
    <property type="match status" value="1"/>
</dbReference>
<dbReference type="HAMAP" id="MF_02065">
    <property type="entry name" value="MltG"/>
    <property type="match status" value="1"/>
</dbReference>
<keyword evidence="5" id="KW-0456">Lyase</keyword>
<keyword evidence="2" id="KW-0812">Transmembrane</keyword>
<dbReference type="CDD" id="cd08010">
    <property type="entry name" value="MltG_like"/>
    <property type="match status" value="1"/>
</dbReference>
<evidence type="ECO:0000256" key="2">
    <source>
        <dbReference type="ARBA" id="ARBA00022692"/>
    </source>
</evidence>
<evidence type="ECO:0000256" key="5">
    <source>
        <dbReference type="ARBA" id="ARBA00023239"/>
    </source>
</evidence>
<gene>
    <name evidence="7" type="ORF">UFOPK2001_00350</name>
</gene>
<evidence type="ECO:0000313" key="7">
    <source>
        <dbReference type="EMBL" id="CAB4628250.1"/>
    </source>
</evidence>
<dbReference type="InterPro" id="IPR003770">
    <property type="entry name" value="MLTG-like"/>
</dbReference>
<evidence type="ECO:0000256" key="3">
    <source>
        <dbReference type="ARBA" id="ARBA00022989"/>
    </source>
</evidence>
<dbReference type="GO" id="GO:0071555">
    <property type="term" value="P:cell wall organization"/>
    <property type="evidence" value="ECO:0007669"/>
    <property type="project" value="UniProtKB-KW"/>
</dbReference>
<organism evidence="7">
    <name type="scientific">freshwater metagenome</name>
    <dbReference type="NCBI Taxonomy" id="449393"/>
    <lineage>
        <taxon>unclassified sequences</taxon>
        <taxon>metagenomes</taxon>
        <taxon>ecological metagenomes</taxon>
    </lineage>
</organism>
<keyword evidence="1" id="KW-1003">Cell membrane</keyword>
<sequence>MSKFTRRRLVVVIAVAVVVLGTLTFANRSAIRSSFDQLIGNDYQGEGYSSILFEVQPGDTGESIANSLVDQGVVKNFRTIYKLILDENPKFYPGTYKLRLHMSSQAALNALLDPASSVTNRVLIKEGLRASVILDVLAKSTGISRSEFHDAANQREAIGLPADAVSVEGYLFPATYTFSPKATAVSILKTMISRTQEELDRFGVKDSDRHRVLTMASVVQSEARLEPDFYKVSRVFSNRIKAGMHLQSDATVSYGVNGKTVSTSAADRANDNGFNTYLHPGLPVGPISSPGAVAIDAALNPAPGSWLFFCAINLKTGETVFSTTYAEHGRAVALWRAWMKENPGYE</sequence>
<keyword evidence="6" id="KW-0961">Cell wall biogenesis/degradation</keyword>
<name>A0A6J6IUN2_9ZZZZ</name>
<evidence type="ECO:0000256" key="1">
    <source>
        <dbReference type="ARBA" id="ARBA00022475"/>
    </source>
</evidence>
<reference evidence="7" key="1">
    <citation type="submission" date="2020-05" db="EMBL/GenBank/DDBJ databases">
        <authorList>
            <person name="Chiriac C."/>
            <person name="Salcher M."/>
            <person name="Ghai R."/>
            <person name="Kavagutti S V."/>
        </authorList>
    </citation>
    <scope>NUCLEOTIDE SEQUENCE</scope>
</reference>
<dbReference type="Gene3D" id="3.30.1490.480">
    <property type="entry name" value="Endolytic murein transglycosylase"/>
    <property type="match status" value="1"/>
</dbReference>
<keyword evidence="4" id="KW-0472">Membrane</keyword>
<dbReference type="PANTHER" id="PTHR30518:SF2">
    <property type="entry name" value="ENDOLYTIC MUREIN TRANSGLYCOSYLASE"/>
    <property type="match status" value="1"/>
</dbReference>
<dbReference type="GO" id="GO:0016829">
    <property type="term" value="F:lyase activity"/>
    <property type="evidence" value="ECO:0007669"/>
    <property type="project" value="UniProtKB-KW"/>
</dbReference>
<dbReference type="EMBL" id="CAEZVN010000020">
    <property type="protein sequence ID" value="CAB4628250.1"/>
    <property type="molecule type" value="Genomic_DNA"/>
</dbReference>
<dbReference type="Gene3D" id="3.30.160.60">
    <property type="entry name" value="Classic Zinc Finger"/>
    <property type="match status" value="1"/>
</dbReference>
<dbReference type="PANTHER" id="PTHR30518">
    <property type="entry name" value="ENDOLYTIC MUREIN TRANSGLYCOSYLASE"/>
    <property type="match status" value="1"/>
</dbReference>
<dbReference type="AlphaFoldDB" id="A0A6J6IUN2"/>
<keyword evidence="3" id="KW-1133">Transmembrane helix</keyword>
<evidence type="ECO:0000256" key="4">
    <source>
        <dbReference type="ARBA" id="ARBA00023136"/>
    </source>
</evidence>
<evidence type="ECO:0000256" key="6">
    <source>
        <dbReference type="ARBA" id="ARBA00023316"/>
    </source>
</evidence>
<accession>A0A6J6IUN2</accession>
<protein>
    <submittedName>
        <fullName evidence="7">Unannotated protein</fullName>
    </submittedName>
</protein>